<dbReference type="RefSeq" id="YP_003495103.1">
    <property type="nucleotide sequence ID" value="NC_013933.1"/>
</dbReference>
<keyword evidence="1" id="KW-0472">Membrane</keyword>
<dbReference type="GeneID" id="8847199"/>
<keyword evidence="2" id="KW-0496">Mitochondrion</keyword>
<reference evidence="2" key="1">
    <citation type="journal article" date="2010" name="FEMS Microbiol. Lett.">
        <title>The mitochondrial genome of the wood-degrading basidiomycete Trametes cingulata.</title>
        <authorList>
            <person name="Haridas S."/>
            <person name="Gantt J.S."/>
        </authorList>
    </citation>
    <scope>NUCLEOTIDE SEQUENCE</scope>
    <source>
        <strain evidence="2">ATCC 26747</strain>
    </source>
</reference>
<feature type="transmembrane region" description="Helical" evidence="1">
    <location>
        <begin position="401"/>
        <end position="418"/>
    </location>
</feature>
<proteinExistence type="predicted"/>
<sequence>MLLNINKKLLHTSVVNRMDNPITNTIMINESSRENNEMALMIIEKDYLTENLLENQSSETSEVFPGLIDDDGNMIDFNKNLNVFEAVEVISYILKKKYEVDTDSTIKIKLDQVTKLFEESNRITVLDLYNYVSQIYKEDPNFYKHTADNLSNNLMVENKQELFNPLAGEKSLNEFSRYILNLKWETILPMAQVTIHAVPSLLNFVSYGVMVRSYMKLIYNRPIPKGLNEKELNTLKKSKNIQLALFSLIGAPLGLVLVKMAAPSFKDMLTFNFSFNSQSEVENNVRNNSLFLFLGNFINKIPFWFKVIFKIILISLLGLKLLGISIFEFYNNIYYLEIYCLVLCILYILYECVNLYLLHIFSTKKNKKIPDVLPNFFIDWLNSFKVLSSNELLKNETKKNCYVHISLYLVIMLFIIIII</sequence>
<evidence type="ECO:0000313" key="2">
    <source>
        <dbReference type="EMBL" id="ADD21057.1"/>
    </source>
</evidence>
<feature type="transmembrane region" description="Helical" evidence="1">
    <location>
        <begin position="243"/>
        <end position="262"/>
    </location>
</feature>
<accession>D3YNM4</accession>
<keyword evidence="1" id="KW-0812">Transmembrane</keyword>
<organism evidence="2">
    <name type="scientific">Trametes cingulata</name>
    <dbReference type="NCBI Taxonomy" id="575983"/>
    <lineage>
        <taxon>Eukaryota</taxon>
        <taxon>Fungi</taxon>
        <taxon>Dikarya</taxon>
        <taxon>Basidiomycota</taxon>
        <taxon>Agaricomycotina</taxon>
        <taxon>Agaricomycetes</taxon>
        <taxon>Polyporales</taxon>
        <taxon>Polyporaceae</taxon>
        <taxon>Trametes</taxon>
    </lineage>
</organism>
<dbReference type="AlphaFoldDB" id="D3YNM4"/>
<evidence type="ECO:0000256" key="1">
    <source>
        <dbReference type="SAM" id="Phobius"/>
    </source>
</evidence>
<keyword evidence="1" id="KW-1133">Transmembrane helix</keyword>
<feature type="transmembrane region" description="Helical" evidence="1">
    <location>
        <begin position="333"/>
        <end position="358"/>
    </location>
</feature>
<feature type="transmembrane region" description="Helical" evidence="1">
    <location>
        <begin position="307"/>
        <end position="327"/>
    </location>
</feature>
<dbReference type="EMBL" id="GU723273">
    <property type="protein sequence ID" value="ADD21057.1"/>
    <property type="molecule type" value="Genomic_DNA"/>
</dbReference>
<geneLocation type="mitochondrion" evidence="2"/>
<protein>
    <submittedName>
        <fullName evidence="2">Uncharacterized protein</fullName>
    </submittedName>
</protein>
<name>D3YNM4_9APHY</name>